<keyword evidence="1" id="KW-0255">Endonuclease</keyword>
<evidence type="ECO:0000313" key="2">
    <source>
        <dbReference type="Proteomes" id="UP000036334"/>
    </source>
</evidence>
<dbReference type="OrthoDB" id="3403133at2"/>
<comment type="caution">
    <text evidence="1">The sequence shown here is derived from an EMBL/GenBank/DDBJ whole genome shotgun (WGS) entry which is preliminary data.</text>
</comment>
<accession>A0A0I9U7X9</accession>
<dbReference type="PATRIC" id="fig|29311.18.peg.2206"/>
<reference evidence="1 2" key="1">
    <citation type="submission" date="2015-05" db="EMBL/GenBank/DDBJ databases">
        <title>Genome sequence of Mycobacterium haemophilum.</title>
        <authorList>
            <person name="Greninger A.L."/>
            <person name="Cunningham G."/>
            <person name="Miller S."/>
        </authorList>
    </citation>
    <scope>NUCLEOTIDE SEQUENCE [LARGE SCALE GENOMIC DNA]</scope>
    <source>
        <strain evidence="2">UC1</strain>
    </source>
</reference>
<proteinExistence type="predicted"/>
<keyword evidence="2" id="KW-1185">Reference proteome</keyword>
<dbReference type="EMBL" id="LDPR01000002">
    <property type="protein sequence ID" value="KLO38670.1"/>
    <property type="molecule type" value="Genomic_DNA"/>
</dbReference>
<keyword evidence="1" id="KW-0378">Hydrolase</keyword>
<keyword evidence="1" id="KW-0540">Nuclease</keyword>
<gene>
    <name evidence="1" type="ORF">ABH38_02670</name>
</gene>
<organism evidence="1 2">
    <name type="scientific">Mycobacterium haemophilum</name>
    <dbReference type="NCBI Taxonomy" id="29311"/>
    <lineage>
        <taxon>Bacteria</taxon>
        <taxon>Bacillati</taxon>
        <taxon>Actinomycetota</taxon>
        <taxon>Actinomycetes</taxon>
        <taxon>Mycobacteriales</taxon>
        <taxon>Mycobacteriaceae</taxon>
        <taxon>Mycobacterium</taxon>
    </lineage>
</organism>
<sequence length="241" mass="26463">MVIKTGSVEVDWVTADGDRRQLALDAAAVVGFEDGVPVRRFTPRKGQRHLGGRWWCATTGGHVGFESWLERDHVMLLDFDPAVVGIAAQPFWLSWPNEAGTRTRHAPDLFARRIDGTALVVDCRPVERRRPQDLAKFAVTGHACARLRWEYRLVAGLDPVLVGNLRWLSGYRHPRNDVPAVGVSLMDVFATPTPLLAGAEAVGDPIAVLPALFHLLWRQVLSADLSRPLGEATLVAFGVAP</sequence>
<dbReference type="Proteomes" id="UP000036334">
    <property type="component" value="Unassembled WGS sequence"/>
</dbReference>
<dbReference type="GO" id="GO:0004519">
    <property type="term" value="F:endonuclease activity"/>
    <property type="evidence" value="ECO:0007669"/>
    <property type="project" value="UniProtKB-KW"/>
</dbReference>
<dbReference type="AlphaFoldDB" id="A0A0I9U7X9"/>
<name>A0A0I9U7X9_9MYCO</name>
<protein>
    <submittedName>
        <fullName evidence="1">TnsA endonuclease</fullName>
    </submittedName>
</protein>
<dbReference type="InterPro" id="IPR048000">
    <property type="entry name" value="TnsA-like"/>
</dbReference>
<dbReference type="NCBIfam" id="NF033179">
    <property type="entry name" value="TnsA_like_Actin"/>
    <property type="match status" value="1"/>
</dbReference>
<evidence type="ECO:0000313" key="1">
    <source>
        <dbReference type="EMBL" id="KLO38670.1"/>
    </source>
</evidence>